<dbReference type="EMBL" id="JAGPXC010000009">
    <property type="protein sequence ID" value="KAH6646677.1"/>
    <property type="molecule type" value="Genomic_DNA"/>
</dbReference>
<keyword evidence="1" id="KW-0812">Transmembrane</keyword>
<name>A0A9P8RIU1_9PEZI</name>
<proteinExistence type="predicted"/>
<organism evidence="2 3">
    <name type="scientific">Truncatella angustata</name>
    <dbReference type="NCBI Taxonomy" id="152316"/>
    <lineage>
        <taxon>Eukaryota</taxon>
        <taxon>Fungi</taxon>
        <taxon>Dikarya</taxon>
        <taxon>Ascomycota</taxon>
        <taxon>Pezizomycotina</taxon>
        <taxon>Sordariomycetes</taxon>
        <taxon>Xylariomycetidae</taxon>
        <taxon>Amphisphaeriales</taxon>
        <taxon>Sporocadaceae</taxon>
        <taxon>Truncatella</taxon>
    </lineage>
</organism>
<evidence type="ECO:0000313" key="2">
    <source>
        <dbReference type="EMBL" id="KAH6646677.1"/>
    </source>
</evidence>
<keyword evidence="3" id="KW-1185">Reference proteome</keyword>
<keyword evidence="1" id="KW-1133">Transmembrane helix</keyword>
<feature type="transmembrane region" description="Helical" evidence="1">
    <location>
        <begin position="20"/>
        <end position="39"/>
    </location>
</feature>
<accession>A0A9P8RIU1</accession>
<comment type="caution">
    <text evidence="2">The sequence shown here is derived from an EMBL/GenBank/DDBJ whole genome shotgun (WGS) entry which is preliminary data.</text>
</comment>
<keyword evidence="1" id="KW-0472">Membrane</keyword>
<sequence>MQQTLNAALSVLSLADVPTGTVLIIFAQMFGGSLLVSVAQHVFTNKRVAGLGTISNLSIGPKAVNTAGATDIATLITDPVVLSEVKVVYNTAIMWTFRAALITTSLSVFGTLSKEW</sequence>
<dbReference type="RefSeq" id="XP_045953191.1">
    <property type="nucleotide sequence ID" value="XM_046108118.1"/>
</dbReference>
<dbReference type="GeneID" id="70137009"/>
<dbReference type="Proteomes" id="UP000758603">
    <property type="component" value="Unassembled WGS sequence"/>
</dbReference>
<gene>
    <name evidence="2" type="ORF">BKA67DRAFT_663079</name>
</gene>
<evidence type="ECO:0000256" key="1">
    <source>
        <dbReference type="SAM" id="Phobius"/>
    </source>
</evidence>
<reference evidence="2" key="1">
    <citation type="journal article" date="2021" name="Nat. Commun.">
        <title>Genetic determinants of endophytism in the Arabidopsis root mycobiome.</title>
        <authorList>
            <person name="Mesny F."/>
            <person name="Miyauchi S."/>
            <person name="Thiergart T."/>
            <person name="Pickel B."/>
            <person name="Atanasova L."/>
            <person name="Karlsson M."/>
            <person name="Huettel B."/>
            <person name="Barry K.W."/>
            <person name="Haridas S."/>
            <person name="Chen C."/>
            <person name="Bauer D."/>
            <person name="Andreopoulos W."/>
            <person name="Pangilinan J."/>
            <person name="LaButti K."/>
            <person name="Riley R."/>
            <person name="Lipzen A."/>
            <person name="Clum A."/>
            <person name="Drula E."/>
            <person name="Henrissat B."/>
            <person name="Kohler A."/>
            <person name="Grigoriev I.V."/>
            <person name="Martin F.M."/>
            <person name="Hacquard S."/>
        </authorList>
    </citation>
    <scope>NUCLEOTIDE SEQUENCE</scope>
    <source>
        <strain evidence="2">MPI-SDFR-AT-0073</strain>
    </source>
</reference>
<dbReference type="AlphaFoldDB" id="A0A9P8RIU1"/>
<dbReference type="OrthoDB" id="10021397at2759"/>
<evidence type="ECO:0000313" key="3">
    <source>
        <dbReference type="Proteomes" id="UP000758603"/>
    </source>
</evidence>
<protein>
    <submittedName>
        <fullName evidence="2">Uncharacterized protein</fullName>
    </submittedName>
</protein>